<accession>A0AAV7M0E9</accession>
<keyword evidence="2" id="KW-1185">Reference proteome</keyword>
<reference evidence="1" key="1">
    <citation type="journal article" date="2022" name="bioRxiv">
        <title>Sequencing and chromosome-scale assembly of the giantPleurodeles waltlgenome.</title>
        <authorList>
            <person name="Brown T."/>
            <person name="Elewa A."/>
            <person name="Iarovenko S."/>
            <person name="Subramanian E."/>
            <person name="Araus A.J."/>
            <person name="Petzold A."/>
            <person name="Susuki M."/>
            <person name="Suzuki K.-i.T."/>
            <person name="Hayashi T."/>
            <person name="Toyoda A."/>
            <person name="Oliveira C."/>
            <person name="Osipova E."/>
            <person name="Leigh N.D."/>
            <person name="Simon A."/>
            <person name="Yun M.H."/>
        </authorList>
    </citation>
    <scope>NUCLEOTIDE SEQUENCE</scope>
    <source>
        <strain evidence="1">20211129_DDA</strain>
        <tissue evidence="1">Liver</tissue>
    </source>
</reference>
<organism evidence="1 2">
    <name type="scientific">Pleurodeles waltl</name>
    <name type="common">Iberian ribbed newt</name>
    <dbReference type="NCBI Taxonomy" id="8319"/>
    <lineage>
        <taxon>Eukaryota</taxon>
        <taxon>Metazoa</taxon>
        <taxon>Chordata</taxon>
        <taxon>Craniata</taxon>
        <taxon>Vertebrata</taxon>
        <taxon>Euteleostomi</taxon>
        <taxon>Amphibia</taxon>
        <taxon>Batrachia</taxon>
        <taxon>Caudata</taxon>
        <taxon>Salamandroidea</taxon>
        <taxon>Salamandridae</taxon>
        <taxon>Pleurodelinae</taxon>
        <taxon>Pleurodeles</taxon>
    </lineage>
</organism>
<dbReference type="Proteomes" id="UP001066276">
    <property type="component" value="Chromosome 10"/>
</dbReference>
<dbReference type="EMBL" id="JANPWB010000014">
    <property type="protein sequence ID" value="KAJ1097266.1"/>
    <property type="molecule type" value="Genomic_DNA"/>
</dbReference>
<comment type="caution">
    <text evidence="1">The sequence shown here is derived from an EMBL/GenBank/DDBJ whole genome shotgun (WGS) entry which is preliminary data.</text>
</comment>
<evidence type="ECO:0000313" key="1">
    <source>
        <dbReference type="EMBL" id="KAJ1097266.1"/>
    </source>
</evidence>
<proteinExistence type="predicted"/>
<name>A0AAV7M0E9_PLEWA</name>
<sequence>MCMALKARALARRLGPLLESLIRANGGYLAQSSGRRVTKQRHKRRAQKTIRYFYREMVEPGAAGGLTDPEQRDGWLVSQPHHAGERMKILITKRGKGSR</sequence>
<dbReference type="AlphaFoldDB" id="A0AAV7M0E9"/>
<gene>
    <name evidence="1" type="ORF">NDU88_002391</name>
</gene>
<evidence type="ECO:0000313" key="2">
    <source>
        <dbReference type="Proteomes" id="UP001066276"/>
    </source>
</evidence>
<protein>
    <submittedName>
        <fullName evidence="1">Uncharacterized protein</fullName>
    </submittedName>
</protein>